<evidence type="ECO:0000256" key="1">
    <source>
        <dbReference type="SAM" id="MobiDB-lite"/>
    </source>
</evidence>
<sequence>MHARPPPRHRRSLLPPKLLPSVCYTAGAEASRDHLRPAVSSAGGLLGPWLLVAVLVHSSFLGSTVLLEVDAARTSAFLAVAPLPMAPSPSETAAELVGDSKRKVPTGANPLHNR</sequence>
<keyword evidence="3" id="KW-1185">Reference proteome</keyword>
<evidence type="ECO:0000313" key="2">
    <source>
        <dbReference type="EMBL" id="KAG8096707.1"/>
    </source>
</evidence>
<dbReference type="AlphaFoldDB" id="A0A8J5WX10"/>
<reference evidence="2" key="2">
    <citation type="submission" date="2021-02" db="EMBL/GenBank/DDBJ databases">
        <authorList>
            <person name="Kimball J.A."/>
            <person name="Haas M.W."/>
            <person name="Macchietto M."/>
            <person name="Kono T."/>
            <person name="Duquette J."/>
            <person name="Shao M."/>
        </authorList>
    </citation>
    <scope>NUCLEOTIDE SEQUENCE</scope>
    <source>
        <tissue evidence="2">Fresh leaf tissue</tissue>
    </source>
</reference>
<dbReference type="Proteomes" id="UP000729402">
    <property type="component" value="Unassembled WGS sequence"/>
</dbReference>
<name>A0A8J5WX10_ZIZPA</name>
<dbReference type="EMBL" id="JAAALK010000079">
    <property type="protein sequence ID" value="KAG8096707.1"/>
    <property type="molecule type" value="Genomic_DNA"/>
</dbReference>
<protein>
    <submittedName>
        <fullName evidence="2">Uncharacterized protein</fullName>
    </submittedName>
</protein>
<accession>A0A8J5WX10</accession>
<feature type="region of interest" description="Disordered" evidence="1">
    <location>
        <begin position="87"/>
        <end position="114"/>
    </location>
</feature>
<dbReference type="OrthoDB" id="686992at2759"/>
<organism evidence="2 3">
    <name type="scientific">Zizania palustris</name>
    <name type="common">Northern wild rice</name>
    <dbReference type="NCBI Taxonomy" id="103762"/>
    <lineage>
        <taxon>Eukaryota</taxon>
        <taxon>Viridiplantae</taxon>
        <taxon>Streptophyta</taxon>
        <taxon>Embryophyta</taxon>
        <taxon>Tracheophyta</taxon>
        <taxon>Spermatophyta</taxon>
        <taxon>Magnoliopsida</taxon>
        <taxon>Liliopsida</taxon>
        <taxon>Poales</taxon>
        <taxon>Poaceae</taxon>
        <taxon>BOP clade</taxon>
        <taxon>Oryzoideae</taxon>
        <taxon>Oryzeae</taxon>
        <taxon>Zizaniinae</taxon>
        <taxon>Zizania</taxon>
    </lineage>
</organism>
<proteinExistence type="predicted"/>
<reference evidence="2" key="1">
    <citation type="journal article" date="2021" name="bioRxiv">
        <title>Whole Genome Assembly and Annotation of Northern Wild Rice, Zizania palustris L., Supports a Whole Genome Duplication in the Zizania Genus.</title>
        <authorList>
            <person name="Haas M."/>
            <person name="Kono T."/>
            <person name="Macchietto M."/>
            <person name="Millas R."/>
            <person name="McGilp L."/>
            <person name="Shao M."/>
            <person name="Duquette J."/>
            <person name="Hirsch C.N."/>
            <person name="Kimball J."/>
        </authorList>
    </citation>
    <scope>NUCLEOTIDE SEQUENCE</scope>
    <source>
        <tissue evidence="2">Fresh leaf tissue</tissue>
    </source>
</reference>
<evidence type="ECO:0000313" key="3">
    <source>
        <dbReference type="Proteomes" id="UP000729402"/>
    </source>
</evidence>
<comment type="caution">
    <text evidence="2">The sequence shown here is derived from an EMBL/GenBank/DDBJ whole genome shotgun (WGS) entry which is preliminary data.</text>
</comment>
<gene>
    <name evidence="2" type="ORF">GUJ93_ZPchr0013g37888</name>
</gene>